<dbReference type="RefSeq" id="XP_031550491.1">
    <property type="nucleotide sequence ID" value="XM_031694631.1"/>
</dbReference>
<keyword evidence="1" id="KW-1133">Transmembrane helix</keyword>
<dbReference type="Proteomes" id="UP000515163">
    <property type="component" value="Unplaced"/>
</dbReference>
<organism evidence="2 3">
    <name type="scientific">Actinia tenebrosa</name>
    <name type="common">Australian red waratah sea anemone</name>
    <dbReference type="NCBI Taxonomy" id="6105"/>
    <lineage>
        <taxon>Eukaryota</taxon>
        <taxon>Metazoa</taxon>
        <taxon>Cnidaria</taxon>
        <taxon>Anthozoa</taxon>
        <taxon>Hexacorallia</taxon>
        <taxon>Actiniaria</taxon>
        <taxon>Actiniidae</taxon>
        <taxon>Actinia</taxon>
    </lineage>
</organism>
<proteinExistence type="predicted"/>
<accession>A0A6P8H4X2</accession>
<dbReference type="KEGG" id="aten:116287923"/>
<dbReference type="OrthoDB" id="5987235at2759"/>
<gene>
    <name evidence="3" type="primary">LOC116287923</name>
</gene>
<dbReference type="InParanoid" id="A0A6P8H4X2"/>
<evidence type="ECO:0000256" key="1">
    <source>
        <dbReference type="SAM" id="Phobius"/>
    </source>
</evidence>
<keyword evidence="1" id="KW-0472">Membrane</keyword>
<keyword evidence="2" id="KW-1185">Reference proteome</keyword>
<evidence type="ECO:0000313" key="3">
    <source>
        <dbReference type="RefSeq" id="XP_031550491.1"/>
    </source>
</evidence>
<name>A0A6P8H4X2_ACTTE</name>
<protein>
    <submittedName>
        <fullName evidence="3">Uncharacterized protein LOC116287923</fullName>
    </submittedName>
</protein>
<evidence type="ECO:0000313" key="2">
    <source>
        <dbReference type="Proteomes" id="UP000515163"/>
    </source>
</evidence>
<sequence>MSKNITISCQAFTQVVIPRRKRNSLTPIVGGVIAVGLLIAIALGIISFIVANKKCISKKRDEASNKSVNKQNRIDRYPSIINEKDESKIPIYAQIDDSLKTRNRFDQGDEIPIYAQVDKSKKRRPGQIIYTELYDFKVIEELPNIVFPPEYKDTKYAEIQGLTSQENNEPIYERI</sequence>
<keyword evidence="1" id="KW-0812">Transmembrane</keyword>
<reference evidence="3" key="1">
    <citation type="submission" date="2025-08" db="UniProtKB">
        <authorList>
            <consortium name="RefSeq"/>
        </authorList>
    </citation>
    <scope>IDENTIFICATION</scope>
</reference>
<dbReference type="AlphaFoldDB" id="A0A6P8H4X2"/>
<feature type="transmembrane region" description="Helical" evidence="1">
    <location>
        <begin position="28"/>
        <end position="51"/>
    </location>
</feature>
<dbReference type="GeneID" id="116287923"/>